<dbReference type="InterPro" id="IPR050794">
    <property type="entry name" value="CPA2_transporter"/>
</dbReference>
<accession>A0A1U7XN33</accession>
<keyword evidence="4 10" id="KW-0812">Transmembrane</keyword>
<protein>
    <submittedName>
        <fullName evidence="15">Cation/H(+) antiporter 15-like isoform X2</fullName>
    </submittedName>
</protein>
<dbReference type="PANTHER" id="PTHR32468:SF66">
    <property type="entry name" value="CATION_H+ EXCHANGER DOMAIN-CONTAINING PROTEIN"/>
    <property type="match status" value="1"/>
</dbReference>
<dbReference type="Gene3D" id="3.40.50.12370">
    <property type="match status" value="1"/>
</dbReference>
<sequence length="711" mass="79877">MDSDDVNETSTICFLTKHYGINRGVFFGDNPLNFVNPMVLAQISLCGIFTSLFQFFLAPLGVTNFVSQMLRIHRSLLWVASLQSMSSFHVTNCLLTDLKLLNSEIGKIALSSSMISGTCAWFWISIIFTGKQSIGEHKKGSLLLMFFFVAIMFILLGCLVRPLVQRMARRSEGKKSVSENHIFTIFIMVMASALFGEIVGQHFLFGPMLLGLAIPDGPPIGSALIAKLDSFISYVLLPLYVVISGTKLDFSVITWRHFGIIETLAVFSFLSKVVATMIPCLFSRMPRRDAFYLGIVLSCQGITDVVILQRAVYINLIDHESYTIMLLSIIIFAGVFSPVIKYMYNPSRMYTTCKRRTMEDTKLTDELRLLACLHHQEHTPSIIKLLEATYPNPHNPVCFYVVHLIDLRGRATPTIVAHHRGKKETTLQESDHIINALSLYEKQSHGNITFYPFSAISPYATMHNDVCHLAMDKRAAFVVLPFHKHWAIHTSDVEENCIRNVNRKILTTAPCSVGVFIDRSTSSKNTPLSTMTNIYSIGVLLIGGQDDREALAYANRMAIHPNVGVTVVRLIEPKKLDKFNNTQDMVKDAEAINAFREANMNKKLCIYEEEEVKDSVGVVSVIRKMENCFDLIIVGRHHDSNSALLGGLREWSEFPELGFIGDMLASSDTNYEVSVLIVQQQAFPEDKIQESPKLENSAAVVNMRHFETTKI</sequence>
<dbReference type="Proteomes" id="UP000189701">
    <property type="component" value="Unplaced"/>
</dbReference>
<keyword evidence="7" id="KW-0406">Ion transport</keyword>
<name>A0A1U7XN33_NICSY</name>
<keyword evidence="3" id="KW-0633">Potassium transport</keyword>
<evidence type="ECO:0000259" key="12">
    <source>
        <dbReference type="Pfam" id="PF23256"/>
    </source>
</evidence>
<organism evidence="14 15">
    <name type="scientific">Nicotiana sylvestris</name>
    <name type="common">Wood tobacco</name>
    <name type="synonym">South American tobacco</name>
    <dbReference type="NCBI Taxonomy" id="4096"/>
    <lineage>
        <taxon>Eukaryota</taxon>
        <taxon>Viridiplantae</taxon>
        <taxon>Streptophyta</taxon>
        <taxon>Embryophyta</taxon>
        <taxon>Tracheophyta</taxon>
        <taxon>Spermatophyta</taxon>
        <taxon>Magnoliopsida</taxon>
        <taxon>eudicotyledons</taxon>
        <taxon>Gunneridae</taxon>
        <taxon>Pentapetalae</taxon>
        <taxon>asterids</taxon>
        <taxon>lamiids</taxon>
        <taxon>Solanales</taxon>
        <taxon>Solanaceae</taxon>
        <taxon>Nicotianoideae</taxon>
        <taxon>Nicotianeae</taxon>
        <taxon>Nicotiana</taxon>
    </lineage>
</organism>
<dbReference type="GO" id="GO:0006885">
    <property type="term" value="P:regulation of pH"/>
    <property type="evidence" value="ECO:0007669"/>
    <property type="project" value="TreeGrafter"/>
</dbReference>
<dbReference type="InterPro" id="IPR057290">
    <property type="entry name" value="CHX17_C"/>
</dbReference>
<feature type="transmembrane region" description="Helical" evidence="10">
    <location>
        <begin position="140"/>
        <end position="160"/>
    </location>
</feature>
<dbReference type="InterPro" id="IPR038770">
    <property type="entry name" value="Na+/solute_symporter_sf"/>
</dbReference>
<proteinExistence type="inferred from homology"/>
<evidence type="ECO:0000256" key="3">
    <source>
        <dbReference type="ARBA" id="ARBA00022538"/>
    </source>
</evidence>
<evidence type="ECO:0000256" key="8">
    <source>
        <dbReference type="ARBA" id="ARBA00023136"/>
    </source>
</evidence>
<evidence type="ECO:0000256" key="2">
    <source>
        <dbReference type="ARBA" id="ARBA00022448"/>
    </source>
</evidence>
<feature type="domain" description="Cation/H(+) antiporter central" evidence="12">
    <location>
        <begin position="398"/>
        <end position="521"/>
    </location>
</feature>
<feature type="transmembrane region" description="Helical" evidence="10">
    <location>
        <begin position="290"/>
        <end position="312"/>
    </location>
</feature>
<dbReference type="Pfam" id="PF00999">
    <property type="entry name" value="Na_H_Exchanger"/>
    <property type="match status" value="1"/>
</dbReference>
<comment type="similarity">
    <text evidence="9">Belongs to the monovalent cation:proton antiporter 2 (CPA2) transporter (TC 2.A.37) family. CHX (TC 2.A.37.4) subfamily.</text>
</comment>
<dbReference type="RefSeq" id="XP_009793452.1">
    <property type="nucleotide sequence ID" value="XM_009795150.1"/>
</dbReference>
<evidence type="ECO:0000256" key="4">
    <source>
        <dbReference type="ARBA" id="ARBA00022692"/>
    </source>
</evidence>
<dbReference type="Pfam" id="PF23259">
    <property type="entry name" value="CHX17_C"/>
    <property type="match status" value="1"/>
</dbReference>
<feature type="transmembrane region" description="Helical" evidence="10">
    <location>
        <begin position="324"/>
        <end position="344"/>
    </location>
</feature>
<dbReference type="Pfam" id="PF23256">
    <property type="entry name" value="CHX17_2nd"/>
    <property type="match status" value="1"/>
</dbReference>
<dbReference type="InterPro" id="IPR057291">
    <property type="entry name" value="CHX17_2nd"/>
</dbReference>
<evidence type="ECO:0000259" key="11">
    <source>
        <dbReference type="Pfam" id="PF00999"/>
    </source>
</evidence>
<dbReference type="GO" id="GO:0016020">
    <property type="term" value="C:membrane"/>
    <property type="evidence" value="ECO:0007669"/>
    <property type="project" value="UniProtKB-SubCell"/>
</dbReference>
<dbReference type="GO" id="GO:0015297">
    <property type="term" value="F:antiporter activity"/>
    <property type="evidence" value="ECO:0007669"/>
    <property type="project" value="InterPro"/>
</dbReference>
<keyword evidence="5" id="KW-0630">Potassium</keyword>
<feature type="transmembrane region" description="Helical" evidence="10">
    <location>
        <begin position="181"/>
        <end position="204"/>
    </location>
</feature>
<dbReference type="GO" id="GO:0006813">
    <property type="term" value="P:potassium ion transport"/>
    <property type="evidence" value="ECO:0007669"/>
    <property type="project" value="UniProtKB-KW"/>
</dbReference>
<gene>
    <name evidence="15" type="primary">LOC104240312</name>
</gene>
<evidence type="ECO:0000256" key="7">
    <source>
        <dbReference type="ARBA" id="ARBA00023065"/>
    </source>
</evidence>
<feature type="domain" description="Cation/H(+) antiporter C-terminal" evidence="13">
    <location>
        <begin position="536"/>
        <end position="681"/>
    </location>
</feature>
<dbReference type="GO" id="GO:1902600">
    <property type="term" value="P:proton transmembrane transport"/>
    <property type="evidence" value="ECO:0007669"/>
    <property type="project" value="InterPro"/>
</dbReference>
<dbReference type="PANTHER" id="PTHR32468">
    <property type="entry name" value="CATION/H + ANTIPORTER"/>
    <property type="match status" value="1"/>
</dbReference>
<evidence type="ECO:0000256" key="5">
    <source>
        <dbReference type="ARBA" id="ARBA00022958"/>
    </source>
</evidence>
<keyword evidence="14" id="KW-1185">Reference proteome</keyword>
<keyword evidence="6 10" id="KW-1133">Transmembrane helix</keyword>
<evidence type="ECO:0000256" key="9">
    <source>
        <dbReference type="ARBA" id="ARBA00038341"/>
    </source>
</evidence>
<comment type="subcellular location">
    <subcellularLocation>
        <location evidence="1">Membrane</location>
        <topology evidence="1">Multi-pass membrane protein</topology>
    </subcellularLocation>
</comment>
<feature type="transmembrane region" description="Helical" evidence="10">
    <location>
        <begin position="39"/>
        <end position="66"/>
    </location>
</feature>
<feature type="transmembrane region" description="Helical" evidence="10">
    <location>
        <begin position="108"/>
        <end position="128"/>
    </location>
</feature>
<evidence type="ECO:0000256" key="10">
    <source>
        <dbReference type="SAM" id="Phobius"/>
    </source>
</evidence>
<feature type="transmembrane region" description="Helical" evidence="10">
    <location>
        <begin position="224"/>
        <end position="243"/>
    </location>
</feature>
<keyword evidence="2" id="KW-0813">Transport</keyword>
<dbReference type="AlphaFoldDB" id="A0A1U7XN33"/>
<dbReference type="GO" id="GO:0012505">
    <property type="term" value="C:endomembrane system"/>
    <property type="evidence" value="ECO:0007669"/>
    <property type="project" value="TreeGrafter"/>
</dbReference>
<keyword evidence="8 10" id="KW-0472">Membrane</keyword>
<reference evidence="15" key="2">
    <citation type="submission" date="2025-08" db="UniProtKB">
        <authorList>
            <consortium name="RefSeq"/>
        </authorList>
    </citation>
    <scope>IDENTIFICATION</scope>
    <source>
        <tissue evidence="15">Leaf</tissue>
    </source>
</reference>
<evidence type="ECO:0000313" key="14">
    <source>
        <dbReference type="Proteomes" id="UP000189701"/>
    </source>
</evidence>
<feature type="domain" description="Cation/H+ exchanger transmembrane" evidence="11">
    <location>
        <begin position="43"/>
        <end position="341"/>
    </location>
</feature>
<evidence type="ECO:0000259" key="13">
    <source>
        <dbReference type="Pfam" id="PF23259"/>
    </source>
</evidence>
<dbReference type="InterPro" id="IPR006153">
    <property type="entry name" value="Cation/H_exchanger_TM"/>
</dbReference>
<evidence type="ECO:0000256" key="6">
    <source>
        <dbReference type="ARBA" id="ARBA00022989"/>
    </source>
</evidence>
<feature type="transmembrane region" description="Helical" evidence="10">
    <location>
        <begin position="264"/>
        <end position="284"/>
    </location>
</feature>
<evidence type="ECO:0000313" key="15">
    <source>
        <dbReference type="RefSeq" id="XP_009793452.1"/>
    </source>
</evidence>
<dbReference type="Gene3D" id="1.20.1530.20">
    <property type="match status" value="1"/>
</dbReference>
<reference evidence="14" key="1">
    <citation type="journal article" date="2013" name="Genome Biol.">
        <title>Reference genomes and transcriptomes of Nicotiana sylvestris and Nicotiana tomentosiformis.</title>
        <authorList>
            <person name="Sierro N."/>
            <person name="Battey J.N."/>
            <person name="Ouadi S."/>
            <person name="Bovet L."/>
            <person name="Goepfert S."/>
            <person name="Bakaher N."/>
            <person name="Peitsch M.C."/>
            <person name="Ivanov N.V."/>
        </authorList>
    </citation>
    <scope>NUCLEOTIDE SEQUENCE [LARGE SCALE GENOMIC DNA]</scope>
</reference>
<evidence type="ECO:0000256" key="1">
    <source>
        <dbReference type="ARBA" id="ARBA00004141"/>
    </source>
</evidence>